<evidence type="ECO:0000313" key="2">
    <source>
        <dbReference type="EMBL" id="MFD1363678.1"/>
    </source>
</evidence>
<dbReference type="InterPro" id="IPR001173">
    <property type="entry name" value="Glyco_trans_2-like"/>
</dbReference>
<dbReference type="PANTHER" id="PTHR43685:SF2">
    <property type="entry name" value="GLYCOSYLTRANSFERASE 2-LIKE DOMAIN-CONTAINING PROTEIN"/>
    <property type="match status" value="1"/>
</dbReference>
<dbReference type="Gene3D" id="3.90.550.10">
    <property type="entry name" value="Spore Coat Polysaccharide Biosynthesis Protein SpsA, Chain A"/>
    <property type="match status" value="1"/>
</dbReference>
<dbReference type="SUPFAM" id="SSF53448">
    <property type="entry name" value="Nucleotide-diphospho-sugar transferases"/>
    <property type="match status" value="1"/>
</dbReference>
<dbReference type="RefSeq" id="WP_382402922.1">
    <property type="nucleotide sequence ID" value="NZ_JBHTNH010000061.1"/>
</dbReference>
<proteinExistence type="predicted"/>
<dbReference type="EMBL" id="JBHTNH010000061">
    <property type="protein sequence ID" value="MFD1363678.1"/>
    <property type="molecule type" value="Genomic_DNA"/>
</dbReference>
<protein>
    <submittedName>
        <fullName evidence="2">Glycosyltransferase family 2 protein</fullName>
    </submittedName>
</protein>
<sequence length="346" mass="40695">MKEPLVTVFIPLYNAESYIHEALESILQQSYMHLQILIIDDGSIDRSADIVRAYIDSRITFLQNDQNRGIPYTRNRGVREAKGRYMAVMDADDMAHPHRIERQVAFMEHHPDIDALGSYYEIVGGKITKTLKPKAIKPEEIRARLLFLNQISNPTAFIRLATLRRHRIRYNSAYFVAQDYDLWVQLSKVGRLSILPEVLMKYRTGHANVTRQSKSAKVTRRKQVNDAIHHDILDFYQFDLTDDELHVFNDFFNDNYVRDLSDQTVMKLPDVLNKMIIHNKRQQIFDGTLFKEAVKSAVLTVLNRRKLSLQQKFYVYRRICNDGKMRTWAKDLSYMVPKHLYNVLWI</sequence>
<name>A0ABW3ZZL5_9BACI</name>
<dbReference type="Pfam" id="PF00535">
    <property type="entry name" value="Glycos_transf_2"/>
    <property type="match status" value="1"/>
</dbReference>
<accession>A0ABW3ZZL5</accession>
<dbReference type="InterPro" id="IPR050834">
    <property type="entry name" value="Glycosyltransf_2"/>
</dbReference>
<dbReference type="PANTHER" id="PTHR43685">
    <property type="entry name" value="GLYCOSYLTRANSFERASE"/>
    <property type="match status" value="1"/>
</dbReference>
<organism evidence="2 3">
    <name type="scientific">Lentibacillus salinarum</name>
    <dbReference type="NCBI Taxonomy" id="446820"/>
    <lineage>
        <taxon>Bacteria</taxon>
        <taxon>Bacillati</taxon>
        <taxon>Bacillota</taxon>
        <taxon>Bacilli</taxon>
        <taxon>Bacillales</taxon>
        <taxon>Bacillaceae</taxon>
        <taxon>Lentibacillus</taxon>
    </lineage>
</organism>
<reference evidence="3" key="1">
    <citation type="journal article" date="2019" name="Int. J. Syst. Evol. Microbiol.">
        <title>The Global Catalogue of Microorganisms (GCM) 10K type strain sequencing project: providing services to taxonomists for standard genome sequencing and annotation.</title>
        <authorList>
            <consortium name="The Broad Institute Genomics Platform"/>
            <consortium name="The Broad Institute Genome Sequencing Center for Infectious Disease"/>
            <person name="Wu L."/>
            <person name="Ma J."/>
        </authorList>
    </citation>
    <scope>NUCLEOTIDE SEQUENCE [LARGE SCALE GENOMIC DNA]</scope>
    <source>
        <strain evidence="3">CCUG 54822</strain>
    </source>
</reference>
<comment type="caution">
    <text evidence="2">The sequence shown here is derived from an EMBL/GenBank/DDBJ whole genome shotgun (WGS) entry which is preliminary data.</text>
</comment>
<dbReference type="InterPro" id="IPR029044">
    <property type="entry name" value="Nucleotide-diphossugar_trans"/>
</dbReference>
<feature type="domain" description="Glycosyltransferase 2-like" evidence="1">
    <location>
        <begin position="7"/>
        <end position="147"/>
    </location>
</feature>
<evidence type="ECO:0000259" key="1">
    <source>
        <dbReference type="Pfam" id="PF00535"/>
    </source>
</evidence>
<evidence type="ECO:0000313" key="3">
    <source>
        <dbReference type="Proteomes" id="UP001597178"/>
    </source>
</evidence>
<gene>
    <name evidence="2" type="ORF">ACFQ4A_18905</name>
</gene>
<dbReference type="CDD" id="cd00761">
    <property type="entry name" value="Glyco_tranf_GTA_type"/>
    <property type="match status" value="1"/>
</dbReference>
<dbReference type="Proteomes" id="UP001597178">
    <property type="component" value="Unassembled WGS sequence"/>
</dbReference>
<keyword evidence="3" id="KW-1185">Reference proteome</keyword>